<keyword evidence="1" id="KW-0732">Signal</keyword>
<evidence type="ECO:0000313" key="2">
    <source>
        <dbReference type="EMBL" id="MCW1926303.1"/>
    </source>
</evidence>
<feature type="chain" id="PRO_5045799741" evidence="1">
    <location>
        <begin position="29"/>
        <end position="152"/>
    </location>
</feature>
<reference evidence="2 3" key="1">
    <citation type="submission" date="2022-10" db="EMBL/GenBank/DDBJ databases">
        <title>Luteolibacter arcticus strain CCTCC AB 2014275, whole genome shotgun sequencing project.</title>
        <authorList>
            <person name="Zhao G."/>
            <person name="Shen L."/>
        </authorList>
    </citation>
    <scope>NUCLEOTIDE SEQUENCE [LARGE SCALE GENOMIC DNA]</scope>
    <source>
        <strain evidence="2 3">CCTCC AB 2014275</strain>
    </source>
</reference>
<feature type="signal peptide" evidence="1">
    <location>
        <begin position="1"/>
        <end position="28"/>
    </location>
</feature>
<organism evidence="2 3">
    <name type="scientific">Luteolibacter arcticus</name>
    <dbReference type="NCBI Taxonomy" id="1581411"/>
    <lineage>
        <taxon>Bacteria</taxon>
        <taxon>Pseudomonadati</taxon>
        <taxon>Verrucomicrobiota</taxon>
        <taxon>Verrucomicrobiia</taxon>
        <taxon>Verrucomicrobiales</taxon>
        <taxon>Verrucomicrobiaceae</taxon>
        <taxon>Luteolibacter</taxon>
    </lineage>
</organism>
<accession>A0ABT3GS24</accession>
<evidence type="ECO:0000313" key="3">
    <source>
        <dbReference type="Proteomes" id="UP001320876"/>
    </source>
</evidence>
<protein>
    <submittedName>
        <fullName evidence="2">Uncharacterized protein</fullName>
    </submittedName>
</protein>
<dbReference type="EMBL" id="JAPDDT010000023">
    <property type="protein sequence ID" value="MCW1926303.1"/>
    <property type="molecule type" value="Genomic_DNA"/>
</dbReference>
<proteinExistence type="predicted"/>
<sequence>MKPNSLTQLLLLATTLLAFTFTTPTSLASEEEFVPLASITLKSQPNDHAGTVILDATQHPDGTWQKLTLTAFGKTHTLPPAQLAHLQDFPLTGISLRQEAGYPQLGGHTVHVRLERTRHDPASNKSIREALYLSLAKDTGKLAIAAPRTIQH</sequence>
<evidence type="ECO:0000256" key="1">
    <source>
        <dbReference type="SAM" id="SignalP"/>
    </source>
</evidence>
<dbReference type="RefSeq" id="WP_264490411.1">
    <property type="nucleotide sequence ID" value="NZ_JAPDDT010000023.1"/>
</dbReference>
<gene>
    <name evidence="2" type="ORF">OKA05_27360</name>
</gene>
<comment type="caution">
    <text evidence="2">The sequence shown here is derived from an EMBL/GenBank/DDBJ whole genome shotgun (WGS) entry which is preliminary data.</text>
</comment>
<dbReference type="Proteomes" id="UP001320876">
    <property type="component" value="Unassembled WGS sequence"/>
</dbReference>
<keyword evidence="3" id="KW-1185">Reference proteome</keyword>
<name>A0ABT3GS24_9BACT</name>